<keyword evidence="3" id="KW-1185">Reference proteome</keyword>
<name>A0ABW3C348_SPHXN</name>
<organism evidence="2 3">
    <name type="scientific">Sphingosinicella xenopeptidilytica</name>
    <dbReference type="NCBI Taxonomy" id="364098"/>
    <lineage>
        <taxon>Bacteria</taxon>
        <taxon>Pseudomonadati</taxon>
        <taxon>Pseudomonadota</taxon>
        <taxon>Alphaproteobacteria</taxon>
        <taxon>Sphingomonadales</taxon>
        <taxon>Sphingosinicellaceae</taxon>
        <taxon>Sphingosinicella</taxon>
    </lineage>
</organism>
<proteinExistence type="predicted"/>
<feature type="chain" id="PRO_5046046947" evidence="1">
    <location>
        <begin position="24"/>
        <end position="227"/>
    </location>
</feature>
<dbReference type="Proteomes" id="UP001597124">
    <property type="component" value="Unassembled WGS sequence"/>
</dbReference>
<keyword evidence="1" id="KW-0732">Signal</keyword>
<reference evidence="3" key="1">
    <citation type="journal article" date="2019" name="Int. J. Syst. Evol. Microbiol.">
        <title>The Global Catalogue of Microorganisms (GCM) 10K type strain sequencing project: providing services to taxonomists for standard genome sequencing and annotation.</title>
        <authorList>
            <consortium name="The Broad Institute Genomics Platform"/>
            <consortium name="The Broad Institute Genome Sequencing Center for Infectious Disease"/>
            <person name="Wu L."/>
            <person name="Ma J."/>
        </authorList>
    </citation>
    <scope>NUCLEOTIDE SEQUENCE [LARGE SCALE GENOMIC DNA]</scope>
    <source>
        <strain evidence="3">CCUG 52537</strain>
    </source>
</reference>
<sequence>MSASIFKAIAAAACLLAAAPAAAAEMPQPKVDFIYPGPHGTIFDRICKEWIHRDVNPADVKELLARKAEFEAHWEKTGKEYMRLALEATGRPYPYAEIQATLSVCAPDSMAFPLIIRMNDFLASNTEYYVHDFGLLAFHELMHHYAQAIEHKSPIFAKYADVPFSIRAHIHVVAFERYVLEKTGRTEQLAKLRDYYASREEPTYIRAWEIVDKEGVAAVIADAGVKP</sequence>
<evidence type="ECO:0000313" key="3">
    <source>
        <dbReference type="Proteomes" id="UP001597124"/>
    </source>
</evidence>
<evidence type="ECO:0000313" key="2">
    <source>
        <dbReference type="EMBL" id="MFD0848861.1"/>
    </source>
</evidence>
<feature type="signal peptide" evidence="1">
    <location>
        <begin position="1"/>
        <end position="23"/>
    </location>
</feature>
<comment type="caution">
    <text evidence="2">The sequence shown here is derived from an EMBL/GenBank/DDBJ whole genome shotgun (WGS) entry which is preliminary data.</text>
</comment>
<protein>
    <submittedName>
        <fullName evidence="2">Uncharacterized protein</fullName>
    </submittedName>
</protein>
<dbReference type="EMBL" id="JBHTIK010000005">
    <property type="protein sequence ID" value="MFD0848861.1"/>
    <property type="molecule type" value="Genomic_DNA"/>
</dbReference>
<gene>
    <name evidence="2" type="ORF">ACFQ00_11045</name>
</gene>
<accession>A0ABW3C348</accession>
<evidence type="ECO:0000256" key="1">
    <source>
        <dbReference type="SAM" id="SignalP"/>
    </source>
</evidence>
<dbReference type="RefSeq" id="WP_381490356.1">
    <property type="nucleotide sequence ID" value="NZ_JBHTIK010000005.1"/>
</dbReference>